<dbReference type="GO" id="GO:0004309">
    <property type="term" value="F:exopolyphosphatase activity"/>
    <property type="evidence" value="ECO:0007669"/>
    <property type="project" value="TreeGrafter"/>
</dbReference>
<dbReference type="GO" id="GO:0008081">
    <property type="term" value="F:phosphoric diester hydrolase activity"/>
    <property type="evidence" value="ECO:0007669"/>
    <property type="project" value="TreeGrafter"/>
</dbReference>
<dbReference type="InterPro" id="IPR029052">
    <property type="entry name" value="Metallo-depent_PP-like"/>
</dbReference>
<keyword evidence="4" id="KW-1185">Reference proteome</keyword>
<dbReference type="InParanoid" id="A0A369JMT0"/>
<dbReference type="Proteomes" id="UP000076154">
    <property type="component" value="Unassembled WGS sequence"/>
</dbReference>
<keyword evidence="1" id="KW-0378">Hydrolase</keyword>
<protein>
    <submittedName>
        <fullName evidence="3">Endopolyphosphatase</fullName>
    </submittedName>
</protein>
<dbReference type="GO" id="GO:0005615">
    <property type="term" value="C:extracellular space"/>
    <property type="evidence" value="ECO:0007669"/>
    <property type="project" value="TreeGrafter"/>
</dbReference>
<sequence>MTPGPNSITTEFSQIWESFIPFPYLQVFHRGAYYAVDVIPDEVAVISLNTMYFYDSNKAVGGCTFRDADDPGNLQLDWLEVQLKHYRNRGLQVWITGHVPPSPGNFFPDCYVRYVELSLRFQDTILGHLFGHMNADHFSFLEAIDLEFAEDEDGCKRKTMQQHNLYDTLLHEFSALPTKAKDVDLGDYAVVNTSPPVVPNPYLPSFRVFSYNISAPAIKTEGKKRRHGHRRGNSPNKAAVCRTKVNKQTWKCYLNETWYTDPESPSRSNKQWTPLGYAQYYLPNLKDANKTHEPRFKLEYLTFPPQLLHPPAVRADGRHDFRYPIPLRHLPRSLRNASTTESKYAPYGMADLTIGSWMKLAQELGDANSKKLRKRFRKYMYMGGEEG</sequence>
<dbReference type="GO" id="GO:0006798">
    <property type="term" value="P:polyphosphate catabolic process"/>
    <property type="evidence" value="ECO:0007669"/>
    <property type="project" value="TreeGrafter"/>
</dbReference>
<dbReference type="FunCoup" id="A0A369JMT0">
    <property type="interactions" value="63"/>
</dbReference>
<evidence type="ECO:0000256" key="1">
    <source>
        <dbReference type="ARBA" id="ARBA00022801"/>
    </source>
</evidence>
<proteinExistence type="predicted"/>
<evidence type="ECO:0000313" key="3">
    <source>
        <dbReference type="EMBL" id="RDB22520.1"/>
    </source>
</evidence>
<comment type="caution">
    <text evidence="3">The sequence shown here is derived from an EMBL/GenBank/DDBJ whole genome shotgun (WGS) entry which is preliminary data.</text>
</comment>
<organism evidence="3 4">
    <name type="scientific">Hypsizygus marmoreus</name>
    <name type="common">White beech mushroom</name>
    <name type="synonym">Agaricus marmoreus</name>
    <dbReference type="NCBI Taxonomy" id="39966"/>
    <lineage>
        <taxon>Eukaryota</taxon>
        <taxon>Fungi</taxon>
        <taxon>Dikarya</taxon>
        <taxon>Basidiomycota</taxon>
        <taxon>Agaricomycotina</taxon>
        <taxon>Agaricomycetes</taxon>
        <taxon>Agaricomycetidae</taxon>
        <taxon>Agaricales</taxon>
        <taxon>Tricholomatineae</taxon>
        <taxon>Lyophyllaceae</taxon>
        <taxon>Hypsizygus</taxon>
    </lineage>
</organism>
<dbReference type="OrthoDB" id="348678at2759"/>
<accession>A0A369JMT0</accession>
<dbReference type="GO" id="GO:0000324">
    <property type="term" value="C:fungal-type vacuole"/>
    <property type="evidence" value="ECO:0007669"/>
    <property type="project" value="TreeGrafter"/>
</dbReference>
<keyword evidence="2" id="KW-0325">Glycoprotein</keyword>
<dbReference type="PANTHER" id="PTHR10340">
    <property type="entry name" value="SPHINGOMYELIN PHOSPHODIESTERASE"/>
    <property type="match status" value="1"/>
</dbReference>
<evidence type="ECO:0000313" key="4">
    <source>
        <dbReference type="Proteomes" id="UP000076154"/>
    </source>
</evidence>
<dbReference type="STRING" id="39966.A0A369JMT0"/>
<dbReference type="PANTHER" id="PTHR10340:SF55">
    <property type="entry name" value="ENDOPOLYPHOSPHATASE"/>
    <property type="match status" value="1"/>
</dbReference>
<gene>
    <name evidence="3" type="primary">PPN1_1</name>
    <name evidence="3" type="ORF">Hypma_010191</name>
</gene>
<reference evidence="3" key="1">
    <citation type="submission" date="2018-04" db="EMBL/GenBank/DDBJ databases">
        <title>Whole genome sequencing of Hypsizygus marmoreus.</title>
        <authorList>
            <person name="Choi I.-G."/>
            <person name="Min B."/>
            <person name="Kim J.-G."/>
            <person name="Kim S."/>
            <person name="Oh Y.-L."/>
            <person name="Kong W.-S."/>
            <person name="Park H."/>
            <person name="Jeong J."/>
            <person name="Song E.-S."/>
        </authorList>
    </citation>
    <scope>NUCLEOTIDE SEQUENCE [LARGE SCALE GENOMIC DNA]</scope>
    <source>
        <strain evidence="3">51987-8</strain>
    </source>
</reference>
<evidence type="ECO:0000256" key="2">
    <source>
        <dbReference type="ARBA" id="ARBA00023180"/>
    </source>
</evidence>
<name>A0A369JMT0_HYPMA</name>
<dbReference type="SUPFAM" id="SSF56300">
    <property type="entry name" value="Metallo-dependent phosphatases"/>
    <property type="match status" value="1"/>
</dbReference>
<dbReference type="EMBL" id="LUEZ02000049">
    <property type="protein sequence ID" value="RDB22520.1"/>
    <property type="molecule type" value="Genomic_DNA"/>
</dbReference>
<dbReference type="AlphaFoldDB" id="A0A369JMT0"/>
<dbReference type="GO" id="GO:0000298">
    <property type="term" value="F:endopolyphosphatase activity"/>
    <property type="evidence" value="ECO:0007669"/>
    <property type="project" value="TreeGrafter"/>
</dbReference>